<name>A0A9Q0R7I1_ANAIG</name>
<dbReference type="InterPro" id="IPR000195">
    <property type="entry name" value="Rab-GAP-TBC_dom"/>
</dbReference>
<proteinExistence type="predicted"/>
<evidence type="ECO:0000256" key="2">
    <source>
        <dbReference type="SAM" id="MobiDB-lite"/>
    </source>
</evidence>
<feature type="compositionally biased region" description="Basic residues" evidence="2">
    <location>
        <begin position="197"/>
        <end position="207"/>
    </location>
</feature>
<dbReference type="PROSITE" id="PS50086">
    <property type="entry name" value="TBC_RABGAP"/>
    <property type="match status" value="1"/>
</dbReference>
<organism evidence="4 5">
    <name type="scientific">Anaeramoeba ignava</name>
    <name type="common">Anaerobic marine amoeba</name>
    <dbReference type="NCBI Taxonomy" id="1746090"/>
    <lineage>
        <taxon>Eukaryota</taxon>
        <taxon>Metamonada</taxon>
        <taxon>Anaeramoebidae</taxon>
        <taxon>Anaeramoeba</taxon>
    </lineage>
</organism>
<feature type="coiled-coil region" evidence="1">
    <location>
        <begin position="85"/>
        <end position="112"/>
    </location>
</feature>
<protein>
    <submittedName>
        <fullName evidence="4">Tbc1 domain family member 13-like</fullName>
    </submittedName>
</protein>
<dbReference type="Gene3D" id="1.10.8.270">
    <property type="entry name" value="putative rabgap domain of human tbc1 domain family member 14 like domains"/>
    <property type="match status" value="1"/>
</dbReference>
<feature type="region of interest" description="Disordered" evidence="2">
    <location>
        <begin position="197"/>
        <end position="225"/>
    </location>
</feature>
<gene>
    <name evidence="4" type="ORF">M0811_11701</name>
</gene>
<feature type="region of interest" description="Disordered" evidence="2">
    <location>
        <begin position="250"/>
        <end position="275"/>
    </location>
</feature>
<dbReference type="AlphaFoldDB" id="A0A9Q0R7I1"/>
<evidence type="ECO:0000256" key="1">
    <source>
        <dbReference type="SAM" id="Coils"/>
    </source>
</evidence>
<accession>A0A9Q0R7I1</accession>
<dbReference type="SMART" id="SM00164">
    <property type="entry name" value="TBC"/>
    <property type="match status" value="1"/>
</dbReference>
<evidence type="ECO:0000259" key="3">
    <source>
        <dbReference type="PROSITE" id="PS50086"/>
    </source>
</evidence>
<dbReference type="PANTHER" id="PTHR22957:SF27">
    <property type="entry name" value="TBC1 DOMAIN FAMILY MEMBER 13"/>
    <property type="match status" value="1"/>
</dbReference>
<dbReference type="Gene3D" id="1.10.472.80">
    <property type="entry name" value="Ypt/Rab-GAP domain of gyp1p, domain 3"/>
    <property type="match status" value="1"/>
</dbReference>
<dbReference type="GO" id="GO:0005096">
    <property type="term" value="F:GTPase activator activity"/>
    <property type="evidence" value="ECO:0007669"/>
    <property type="project" value="TreeGrafter"/>
</dbReference>
<dbReference type="OrthoDB" id="10263206at2759"/>
<feature type="region of interest" description="Disordered" evidence="2">
    <location>
        <begin position="300"/>
        <end position="328"/>
    </location>
</feature>
<dbReference type="InterPro" id="IPR035969">
    <property type="entry name" value="Rab-GAP_TBC_sf"/>
</dbReference>
<evidence type="ECO:0000313" key="4">
    <source>
        <dbReference type="EMBL" id="KAJ5069358.1"/>
    </source>
</evidence>
<keyword evidence="5" id="KW-1185">Reference proteome</keyword>
<feature type="compositionally biased region" description="Basic residues" evidence="2">
    <location>
        <begin position="312"/>
        <end position="325"/>
    </location>
</feature>
<feature type="domain" description="Rab-GAP TBC" evidence="3">
    <location>
        <begin position="35"/>
        <end position="488"/>
    </location>
</feature>
<comment type="caution">
    <text evidence="4">The sequence shown here is derived from an EMBL/GenBank/DDBJ whole genome shotgun (WGS) entry which is preliminary data.</text>
</comment>
<reference evidence="4" key="1">
    <citation type="submission" date="2022-10" db="EMBL/GenBank/DDBJ databases">
        <title>Novel sulphate-reducing endosymbionts in the free-living metamonad Anaeramoeba.</title>
        <authorList>
            <person name="Jerlstrom-Hultqvist J."/>
            <person name="Cepicka I."/>
            <person name="Gallot-Lavallee L."/>
            <person name="Salas-Leiva D."/>
            <person name="Curtis B.A."/>
            <person name="Zahonova K."/>
            <person name="Pipaliya S."/>
            <person name="Dacks J."/>
            <person name="Roger A.J."/>
        </authorList>
    </citation>
    <scope>NUCLEOTIDE SEQUENCE</scope>
    <source>
        <strain evidence="4">BMAN</strain>
    </source>
</reference>
<dbReference type="OMA" id="CFIELMQ"/>
<sequence length="546" mass="64414">MSRLQKRVNEFKQILDSNSIDIDSLKKLTFYGGVPDSSGYRSIIWKLLFSYLPLEKNLWIETLQQKRQVFEEFKKDLGVIQFNSVKEKDDLKRQLEQEIDSSKANLEKLQGQEKTEFELEIKDKELRLIIIKDVERTRQTMSFFHIEEDSPTIIPKRNNNPQISNNPKINKTQEKQTLNQIPSLISRERAKQLIQRFTKKNSNKNKNKNQNQNQNDKNKEILNISTIDNEKKEKVNQVINEISSKKARKIRKGYQKEISHPRSQTLKPVKSSKMKQLNLNPRQNSERNILVKEIQTSIKKNTQKEQKIEKQKNKKVKNKNKKNKNKEKPIGRVIRYENPVAKAKDYRENRLVDLCNILYIYARLNNGIRYVQGMNSIAAPFLFLFGNDFENNNYEFAEADAFFCFTNLMGEINHHFCESVDDTEVGILALVEVVDNILKIEDSELWQHLNSLQILPQFYSMNWISLLCSQLFQMPDVIRIWDSLFADENRFEFLFYFCAALPISIRDLLLPSDYFQAITLLQNFPQDKTADELIFLAFNIFQKFQK</sequence>
<dbReference type="EMBL" id="JAPDFW010000105">
    <property type="protein sequence ID" value="KAJ5069358.1"/>
    <property type="molecule type" value="Genomic_DNA"/>
</dbReference>
<dbReference type="GO" id="GO:0006886">
    <property type="term" value="P:intracellular protein transport"/>
    <property type="evidence" value="ECO:0007669"/>
    <property type="project" value="TreeGrafter"/>
</dbReference>
<dbReference type="Proteomes" id="UP001149090">
    <property type="component" value="Unassembled WGS sequence"/>
</dbReference>
<dbReference type="PANTHER" id="PTHR22957">
    <property type="entry name" value="TBC1 DOMAIN FAMILY MEMBER GTPASE-ACTIVATING PROTEIN"/>
    <property type="match status" value="1"/>
</dbReference>
<feature type="compositionally biased region" description="Basic and acidic residues" evidence="2">
    <location>
        <begin position="302"/>
        <end position="311"/>
    </location>
</feature>
<keyword evidence="1" id="KW-0175">Coiled coil</keyword>
<evidence type="ECO:0000313" key="5">
    <source>
        <dbReference type="Proteomes" id="UP001149090"/>
    </source>
</evidence>
<dbReference type="SUPFAM" id="SSF47923">
    <property type="entry name" value="Ypt/Rab-GAP domain of gyp1p"/>
    <property type="match status" value="3"/>
</dbReference>
<dbReference type="Gene3D" id="1.10.10.750">
    <property type="entry name" value="Ypt/Rab-GAP domain of gyp1p, domain 1"/>
    <property type="match status" value="1"/>
</dbReference>
<dbReference type="Pfam" id="PF00566">
    <property type="entry name" value="RabGAP-TBC"/>
    <property type="match status" value="1"/>
</dbReference>